<proteinExistence type="predicted"/>
<evidence type="ECO:0000256" key="1">
    <source>
        <dbReference type="SAM" id="SignalP"/>
    </source>
</evidence>
<sequence length="166" mass="17908">MHFSSHLAVLAALASSVFAAALPTELSPRSNTNTEDVIDDADPRLIYTGDWTHLKNQGNSVANAGTLSFSKTSQASVSIPYGTNHTGFYMFMGTKADRGQFSIFLDDLWYSASAEGSCTSNCDAAGNGMMINFPRLLAKSDQSRLIIQNDSPGYLAFDSISLHKKL</sequence>
<evidence type="ECO:0000313" key="2">
    <source>
        <dbReference type="EMBL" id="KPV72522.1"/>
    </source>
</evidence>
<name>A0A0P9EGT9_RHOGW</name>
<dbReference type="Proteomes" id="UP000053890">
    <property type="component" value="Unassembled WGS sequence"/>
</dbReference>
<dbReference type="GeneID" id="28978388"/>
<gene>
    <name evidence="2" type="ORF">RHOBADRAFT_55627</name>
</gene>
<reference evidence="2 3" key="1">
    <citation type="journal article" date="2015" name="Front. Microbiol.">
        <title>Genome sequence of the plant growth promoting endophytic yeast Rhodotorula graminis WP1.</title>
        <authorList>
            <person name="Firrincieli A."/>
            <person name="Otillar R."/>
            <person name="Salamov A."/>
            <person name="Schmutz J."/>
            <person name="Khan Z."/>
            <person name="Redman R.S."/>
            <person name="Fleck N.D."/>
            <person name="Lindquist E."/>
            <person name="Grigoriev I.V."/>
            <person name="Doty S.L."/>
        </authorList>
    </citation>
    <scope>NUCLEOTIDE SEQUENCE [LARGE SCALE GENOMIC DNA]</scope>
    <source>
        <strain evidence="2 3">WP1</strain>
    </source>
</reference>
<accession>A0A0P9EGT9</accession>
<protein>
    <submittedName>
        <fullName evidence="2">Uncharacterized protein</fullName>
    </submittedName>
</protein>
<dbReference type="EMBL" id="KQ474086">
    <property type="protein sequence ID" value="KPV72522.1"/>
    <property type="molecule type" value="Genomic_DNA"/>
</dbReference>
<evidence type="ECO:0000313" key="3">
    <source>
        <dbReference type="Proteomes" id="UP000053890"/>
    </source>
</evidence>
<dbReference type="OrthoDB" id="2563669at2759"/>
<dbReference type="RefSeq" id="XP_018268571.1">
    <property type="nucleotide sequence ID" value="XM_018417940.1"/>
</dbReference>
<feature type="signal peptide" evidence="1">
    <location>
        <begin position="1"/>
        <end position="19"/>
    </location>
</feature>
<keyword evidence="3" id="KW-1185">Reference proteome</keyword>
<feature type="chain" id="PRO_5006156595" evidence="1">
    <location>
        <begin position="20"/>
        <end position="166"/>
    </location>
</feature>
<dbReference type="AlphaFoldDB" id="A0A0P9EGT9"/>
<organism evidence="2 3">
    <name type="scientific">Rhodotorula graminis (strain WP1)</name>
    <dbReference type="NCBI Taxonomy" id="578459"/>
    <lineage>
        <taxon>Eukaryota</taxon>
        <taxon>Fungi</taxon>
        <taxon>Dikarya</taxon>
        <taxon>Basidiomycota</taxon>
        <taxon>Pucciniomycotina</taxon>
        <taxon>Microbotryomycetes</taxon>
        <taxon>Sporidiobolales</taxon>
        <taxon>Sporidiobolaceae</taxon>
        <taxon>Rhodotorula</taxon>
    </lineage>
</organism>
<keyword evidence="1" id="KW-0732">Signal</keyword>